<organism evidence="1 2">
    <name type="scientific">Lipomyces orientalis</name>
    <dbReference type="NCBI Taxonomy" id="1233043"/>
    <lineage>
        <taxon>Eukaryota</taxon>
        <taxon>Fungi</taxon>
        <taxon>Dikarya</taxon>
        <taxon>Ascomycota</taxon>
        <taxon>Saccharomycotina</taxon>
        <taxon>Lipomycetes</taxon>
        <taxon>Lipomycetales</taxon>
        <taxon>Lipomycetaceae</taxon>
        <taxon>Lipomyces</taxon>
    </lineage>
</organism>
<gene>
    <name evidence="1" type="ORF">V1517DRAFT_254990</name>
</gene>
<accession>A0ACC3TUZ9</accession>
<proteinExistence type="predicted"/>
<sequence length="151" mass="16678">MPPKRFSSTQSKSQYKSNYASGDYKRAKVKSAADDEDDESNGSSVLDIDIGKRKRLIVRDFKGTPLIDIREFYSKANPDGSEVWLPGRKGISLTIDVWEAVVAHIGDIENAIQKLTQGEIDTNGEAANDDLKLETGAEIKDDGQEVNSEEE</sequence>
<protein>
    <submittedName>
        <fullName evidence="1">Transcriptional Coactivator p15-domain-containing protein</fullName>
    </submittedName>
</protein>
<reference evidence="2" key="1">
    <citation type="journal article" date="2024" name="Front. Bioeng. Biotechnol.">
        <title>Genome-scale model development and genomic sequencing of the oleaginous clade Lipomyces.</title>
        <authorList>
            <person name="Czajka J.J."/>
            <person name="Han Y."/>
            <person name="Kim J."/>
            <person name="Mondo S.J."/>
            <person name="Hofstad B.A."/>
            <person name="Robles A."/>
            <person name="Haridas S."/>
            <person name="Riley R."/>
            <person name="LaButti K."/>
            <person name="Pangilinan J."/>
            <person name="Andreopoulos W."/>
            <person name="Lipzen A."/>
            <person name="Yan J."/>
            <person name="Wang M."/>
            <person name="Ng V."/>
            <person name="Grigoriev I.V."/>
            <person name="Spatafora J.W."/>
            <person name="Magnuson J.K."/>
            <person name="Baker S.E."/>
            <person name="Pomraning K.R."/>
        </authorList>
    </citation>
    <scope>NUCLEOTIDE SEQUENCE [LARGE SCALE GENOMIC DNA]</scope>
    <source>
        <strain evidence="2">CBS 10300</strain>
    </source>
</reference>
<dbReference type="Proteomes" id="UP001489719">
    <property type="component" value="Unassembled WGS sequence"/>
</dbReference>
<name>A0ACC3TUZ9_9ASCO</name>
<evidence type="ECO:0000313" key="2">
    <source>
        <dbReference type="Proteomes" id="UP001489719"/>
    </source>
</evidence>
<keyword evidence="2" id="KW-1185">Reference proteome</keyword>
<evidence type="ECO:0000313" key="1">
    <source>
        <dbReference type="EMBL" id="KAK9325004.1"/>
    </source>
</evidence>
<comment type="caution">
    <text evidence="1">The sequence shown here is derived from an EMBL/GenBank/DDBJ whole genome shotgun (WGS) entry which is preliminary data.</text>
</comment>
<dbReference type="EMBL" id="MU970044">
    <property type="protein sequence ID" value="KAK9325004.1"/>
    <property type="molecule type" value="Genomic_DNA"/>
</dbReference>